<dbReference type="AlphaFoldDB" id="A0A445L8F0"/>
<protein>
    <submittedName>
        <fullName evidence="3">Protein XRI1</fullName>
    </submittedName>
</protein>
<reference evidence="3 4" key="1">
    <citation type="submission" date="2018-09" db="EMBL/GenBank/DDBJ databases">
        <title>A high-quality reference genome of wild soybean provides a powerful tool to mine soybean genomes.</title>
        <authorList>
            <person name="Xie M."/>
            <person name="Chung C.Y.L."/>
            <person name="Li M.-W."/>
            <person name="Wong F.-L."/>
            <person name="Chan T.-F."/>
            <person name="Lam H.-M."/>
        </authorList>
    </citation>
    <scope>NUCLEOTIDE SEQUENCE [LARGE SCALE GENOMIC DNA]</scope>
    <source>
        <strain evidence="4">cv. W05</strain>
        <tissue evidence="3">Hypocotyl of etiolated seedlings</tissue>
    </source>
</reference>
<dbReference type="GO" id="GO:0007143">
    <property type="term" value="P:female meiotic nuclear division"/>
    <property type="evidence" value="ECO:0007669"/>
    <property type="project" value="InterPro"/>
</dbReference>
<dbReference type="Proteomes" id="UP000289340">
    <property type="component" value="Chromosome 3"/>
</dbReference>
<evidence type="ECO:0000313" key="3">
    <source>
        <dbReference type="EMBL" id="RZC19388.1"/>
    </source>
</evidence>
<feature type="region of interest" description="Disordered" evidence="1">
    <location>
        <begin position="432"/>
        <end position="482"/>
    </location>
</feature>
<dbReference type="EMBL" id="QZWG01000003">
    <property type="protein sequence ID" value="RZC19388.1"/>
    <property type="molecule type" value="Genomic_DNA"/>
</dbReference>
<accession>A0A445L8F0</accession>
<sequence>MGGLLLCIPSLVYFLVCWLIFANVASQVHNNGIYLSALILSGAREPWDWHGKNISLGKTADFEISEELWNDVPQNEEDLSYMLDDETTPVKACGDLAYNVSNADPKEPEECRETYSQAKRRRMLQFNSQDSDQSLSNEEMSLSYLKNGKEDPVKEIFPEVSQWVSGASDYTIGNASASDYVDLESTETWLADYFNDAVMDFSPEELNFSVADGVQIDDGTEVSAITPSHEQNVVQQTHVPRTTCNIIFKGQCGLAQVVKDPELILILSMDVHLISSNATEILLGWITIITLSTQGLAESLGLDKTIYGLDLSNNHLGGYLLTVSTLPMAPCLVVLGVSPHSTTYFIPKKRMYTVMLREDVSTHSLNMPVEPCLVVLGVSPHSTTYFIPKNRRKSFIHMPTKLASSVAYPFAFIKPSGAHGDVTLKEINQRIQTPSPSKSNQSIDDDPSAYPKSAFSGKPVVGKTKIRTEGGKGSITITRTKG</sequence>
<evidence type="ECO:0000313" key="4">
    <source>
        <dbReference type="Proteomes" id="UP000289340"/>
    </source>
</evidence>
<comment type="caution">
    <text evidence="3">The sequence shown here is derived from an EMBL/GenBank/DDBJ whole genome shotgun (WGS) entry which is preliminary data.</text>
</comment>
<evidence type="ECO:0000256" key="2">
    <source>
        <dbReference type="SAM" id="SignalP"/>
    </source>
</evidence>
<gene>
    <name evidence="3" type="ORF">D0Y65_006283</name>
</gene>
<evidence type="ECO:0000256" key="1">
    <source>
        <dbReference type="SAM" id="MobiDB-lite"/>
    </source>
</evidence>
<proteinExistence type="predicted"/>
<feature type="compositionally biased region" description="Polar residues" evidence="1">
    <location>
        <begin position="432"/>
        <end position="442"/>
    </location>
</feature>
<organism evidence="3 4">
    <name type="scientific">Glycine soja</name>
    <name type="common">Wild soybean</name>
    <dbReference type="NCBI Taxonomy" id="3848"/>
    <lineage>
        <taxon>Eukaryota</taxon>
        <taxon>Viridiplantae</taxon>
        <taxon>Streptophyta</taxon>
        <taxon>Embryophyta</taxon>
        <taxon>Tracheophyta</taxon>
        <taxon>Spermatophyta</taxon>
        <taxon>Magnoliopsida</taxon>
        <taxon>eudicotyledons</taxon>
        <taxon>Gunneridae</taxon>
        <taxon>Pentapetalae</taxon>
        <taxon>rosids</taxon>
        <taxon>fabids</taxon>
        <taxon>Fabales</taxon>
        <taxon>Fabaceae</taxon>
        <taxon>Papilionoideae</taxon>
        <taxon>50 kb inversion clade</taxon>
        <taxon>NPAAA clade</taxon>
        <taxon>indigoferoid/millettioid clade</taxon>
        <taxon>Phaseoleae</taxon>
        <taxon>Glycine</taxon>
        <taxon>Glycine subgen. Soja</taxon>
    </lineage>
</organism>
<dbReference type="GO" id="GO:0007140">
    <property type="term" value="P:male meiotic nuclear division"/>
    <property type="evidence" value="ECO:0007669"/>
    <property type="project" value="InterPro"/>
</dbReference>
<keyword evidence="2" id="KW-0732">Signal</keyword>
<keyword evidence="4" id="KW-1185">Reference proteome</keyword>
<feature type="chain" id="PRO_5019173772" evidence="2">
    <location>
        <begin position="27"/>
        <end position="482"/>
    </location>
</feature>
<dbReference type="InterPro" id="IPR039933">
    <property type="entry name" value="XRI1"/>
</dbReference>
<name>A0A445L8F0_GLYSO</name>
<feature type="signal peptide" evidence="2">
    <location>
        <begin position="1"/>
        <end position="26"/>
    </location>
</feature>
<dbReference type="PANTHER" id="PTHR33385">
    <property type="entry name" value="PROTEIN XRI1"/>
    <property type="match status" value="1"/>
</dbReference>
<dbReference type="PANTHER" id="PTHR33385:SF4">
    <property type="entry name" value="PROTEIN XRI1"/>
    <property type="match status" value="1"/>
</dbReference>